<gene>
    <name evidence="11" type="ORF">M406DRAFT_346358</name>
</gene>
<dbReference type="RefSeq" id="XP_040777450.1">
    <property type="nucleotide sequence ID" value="XM_040922183.1"/>
</dbReference>
<keyword evidence="7 9" id="KW-0472">Membrane</keyword>
<dbReference type="GO" id="GO:0005886">
    <property type="term" value="C:plasma membrane"/>
    <property type="evidence" value="ECO:0007669"/>
    <property type="project" value="UniProtKB-SubCell"/>
</dbReference>
<accession>A0A9P5CPH5</accession>
<evidence type="ECO:0000313" key="11">
    <source>
        <dbReference type="EMBL" id="KAF3766489.1"/>
    </source>
</evidence>
<dbReference type="Proteomes" id="UP000803844">
    <property type="component" value="Unassembled WGS sequence"/>
</dbReference>
<dbReference type="Pfam" id="PF07690">
    <property type="entry name" value="MFS_1"/>
    <property type="match status" value="1"/>
</dbReference>
<dbReference type="InterPro" id="IPR020846">
    <property type="entry name" value="MFS_dom"/>
</dbReference>
<keyword evidence="5 9" id="KW-0812">Transmembrane</keyword>
<evidence type="ECO:0000256" key="2">
    <source>
        <dbReference type="ARBA" id="ARBA00004236"/>
    </source>
</evidence>
<dbReference type="PROSITE" id="PS50850">
    <property type="entry name" value="MFS"/>
    <property type="match status" value="1"/>
</dbReference>
<dbReference type="EMBL" id="MU032347">
    <property type="protein sequence ID" value="KAF3766489.1"/>
    <property type="molecule type" value="Genomic_DNA"/>
</dbReference>
<dbReference type="AlphaFoldDB" id="A0A9P5CPH5"/>
<feature type="transmembrane region" description="Helical" evidence="9">
    <location>
        <begin position="317"/>
        <end position="341"/>
    </location>
</feature>
<feature type="transmembrane region" description="Helical" evidence="9">
    <location>
        <begin position="182"/>
        <end position="204"/>
    </location>
</feature>
<evidence type="ECO:0000256" key="5">
    <source>
        <dbReference type="ARBA" id="ARBA00022692"/>
    </source>
</evidence>
<comment type="subcellular location">
    <subcellularLocation>
        <location evidence="2">Cell membrane</location>
    </subcellularLocation>
    <subcellularLocation>
        <location evidence="1">Membrane</location>
        <topology evidence="1">Multi-pass membrane protein</topology>
    </subcellularLocation>
</comment>
<evidence type="ECO:0000256" key="3">
    <source>
        <dbReference type="ARBA" id="ARBA00008335"/>
    </source>
</evidence>
<protein>
    <submittedName>
        <fullName evidence="11">MFS general substrate transporter</fullName>
    </submittedName>
</protein>
<dbReference type="SUPFAM" id="SSF103473">
    <property type="entry name" value="MFS general substrate transporter"/>
    <property type="match status" value="1"/>
</dbReference>
<dbReference type="InterPro" id="IPR011701">
    <property type="entry name" value="MFS"/>
</dbReference>
<dbReference type="OrthoDB" id="5141738at2759"/>
<dbReference type="GO" id="GO:0022857">
    <property type="term" value="F:transmembrane transporter activity"/>
    <property type="evidence" value="ECO:0007669"/>
    <property type="project" value="InterPro"/>
</dbReference>
<feature type="compositionally biased region" description="Basic and acidic residues" evidence="8">
    <location>
        <begin position="37"/>
        <end position="51"/>
    </location>
</feature>
<evidence type="ECO:0000313" key="12">
    <source>
        <dbReference type="Proteomes" id="UP000803844"/>
    </source>
</evidence>
<keyword evidence="6 9" id="KW-1133">Transmembrane helix</keyword>
<feature type="region of interest" description="Disordered" evidence="8">
    <location>
        <begin position="1"/>
        <end position="51"/>
    </location>
</feature>
<evidence type="ECO:0000256" key="6">
    <source>
        <dbReference type="ARBA" id="ARBA00022989"/>
    </source>
</evidence>
<name>A0A9P5CPH5_CRYP1</name>
<dbReference type="PANTHER" id="PTHR23502:SF74">
    <property type="entry name" value="MAJOR FACILITATOR SUPERFAMILY (MFS) PROFILE DOMAIN-CONTAINING PROTEIN"/>
    <property type="match status" value="1"/>
</dbReference>
<sequence length="549" mass="61126">MFEMDEMRSPGANVEPQHSREGRLQRIISQISQIDEQDARSRYREETRDENVADDCHGITSSEEVRKFVAFEPDDPENPYNWTGRKKASIVVTTMATVVNSTMASSLPSNAIPYMMEEWHVNSTSQQVLPISMFLVGYVFGPIMWAPLSEQFGRKRFTIATFVVFSLWTLACALAPNWPAFLVFRLFVGAFASAPIAVVTGILADIYNEPQARGRAMAVFMATTVFGPLLAPIISGYCSPNIGWRWTFWIGLIYAGATLIPLLLLLPETSGPIILVQRARKLRRQDPDSTVVAPHELEQLDLRQLAARVLTRPVRMLFTELIVSATCVYLALCYAIFYMTFQAFPIIYEDLYGLSAGVEGLCFLAIGGGALCALPVFFGWDAYLRRALAEDRPWTRREEYRRLPLACLGGPLFVVSLFWLGWTSREGVPFFVPMLSGIPFGMGFQLIFMALLNYLTDAYEIYAASANAAASCSRSLLATVLPFAATPMFNRLGIDGACSLLGGLSCLMCVIPFVFIWKGERLRAGSRFYAEPLSPGVISGREVRVDRNA</sequence>
<dbReference type="FunFam" id="1.20.1250.20:FF:000082">
    <property type="entry name" value="MFS multidrug transporter, putative"/>
    <property type="match status" value="1"/>
</dbReference>
<feature type="transmembrane region" description="Helical" evidence="9">
    <location>
        <begin position="246"/>
        <end position="266"/>
    </location>
</feature>
<evidence type="ECO:0000256" key="8">
    <source>
        <dbReference type="SAM" id="MobiDB-lite"/>
    </source>
</evidence>
<dbReference type="PANTHER" id="PTHR23502">
    <property type="entry name" value="MAJOR FACILITATOR SUPERFAMILY"/>
    <property type="match status" value="1"/>
</dbReference>
<feature type="transmembrane region" description="Helical" evidence="9">
    <location>
        <begin position="403"/>
        <end position="422"/>
    </location>
</feature>
<evidence type="ECO:0000259" key="10">
    <source>
        <dbReference type="PROSITE" id="PS50850"/>
    </source>
</evidence>
<dbReference type="InterPro" id="IPR036259">
    <property type="entry name" value="MFS_trans_sf"/>
</dbReference>
<dbReference type="GeneID" id="63839312"/>
<proteinExistence type="inferred from homology"/>
<feature type="transmembrane region" description="Helical" evidence="9">
    <location>
        <begin position="434"/>
        <end position="455"/>
    </location>
</feature>
<evidence type="ECO:0000256" key="9">
    <source>
        <dbReference type="SAM" id="Phobius"/>
    </source>
</evidence>
<feature type="transmembrane region" description="Helical" evidence="9">
    <location>
        <begin position="127"/>
        <end position="145"/>
    </location>
</feature>
<keyword evidence="12" id="KW-1185">Reference proteome</keyword>
<dbReference type="CDD" id="cd17323">
    <property type="entry name" value="MFS_Tpo1_MDR_like"/>
    <property type="match status" value="1"/>
</dbReference>
<keyword evidence="4" id="KW-1003">Cell membrane</keyword>
<organism evidence="11 12">
    <name type="scientific">Cryphonectria parasitica (strain ATCC 38755 / EP155)</name>
    <dbReference type="NCBI Taxonomy" id="660469"/>
    <lineage>
        <taxon>Eukaryota</taxon>
        <taxon>Fungi</taxon>
        <taxon>Dikarya</taxon>
        <taxon>Ascomycota</taxon>
        <taxon>Pezizomycotina</taxon>
        <taxon>Sordariomycetes</taxon>
        <taxon>Sordariomycetidae</taxon>
        <taxon>Diaporthales</taxon>
        <taxon>Cryphonectriaceae</taxon>
        <taxon>Cryphonectria-Endothia species complex</taxon>
        <taxon>Cryphonectria</taxon>
    </lineage>
</organism>
<feature type="transmembrane region" description="Helical" evidence="9">
    <location>
        <begin position="361"/>
        <end position="383"/>
    </location>
</feature>
<evidence type="ECO:0000256" key="1">
    <source>
        <dbReference type="ARBA" id="ARBA00004141"/>
    </source>
</evidence>
<feature type="transmembrane region" description="Helical" evidence="9">
    <location>
        <begin position="216"/>
        <end position="234"/>
    </location>
</feature>
<comment type="similarity">
    <text evidence="3">Belongs to the major facilitator superfamily.</text>
</comment>
<feature type="transmembrane region" description="Helical" evidence="9">
    <location>
        <begin position="88"/>
        <end position="107"/>
    </location>
</feature>
<comment type="caution">
    <text evidence="11">The sequence shown here is derived from an EMBL/GenBank/DDBJ whole genome shotgun (WGS) entry which is preliminary data.</text>
</comment>
<feature type="transmembrane region" description="Helical" evidence="9">
    <location>
        <begin position="157"/>
        <end position="176"/>
    </location>
</feature>
<evidence type="ECO:0000256" key="4">
    <source>
        <dbReference type="ARBA" id="ARBA00022475"/>
    </source>
</evidence>
<reference evidence="11" key="1">
    <citation type="journal article" date="2020" name="Phytopathology">
        <title>Genome sequence of the chestnut blight fungus Cryphonectria parasitica EP155: A fundamental resource for an archetypical invasive plant pathogen.</title>
        <authorList>
            <person name="Crouch J.A."/>
            <person name="Dawe A."/>
            <person name="Aerts A."/>
            <person name="Barry K."/>
            <person name="Churchill A.C.L."/>
            <person name="Grimwood J."/>
            <person name="Hillman B."/>
            <person name="Milgroom M.G."/>
            <person name="Pangilinan J."/>
            <person name="Smith M."/>
            <person name="Salamov A."/>
            <person name="Schmutz J."/>
            <person name="Yadav J."/>
            <person name="Grigoriev I.V."/>
            <person name="Nuss D."/>
        </authorList>
    </citation>
    <scope>NUCLEOTIDE SEQUENCE</scope>
    <source>
        <strain evidence="11">EP155</strain>
    </source>
</reference>
<feature type="transmembrane region" description="Helical" evidence="9">
    <location>
        <begin position="500"/>
        <end position="517"/>
    </location>
</feature>
<evidence type="ECO:0000256" key="7">
    <source>
        <dbReference type="ARBA" id="ARBA00023136"/>
    </source>
</evidence>
<dbReference type="Gene3D" id="1.20.1250.20">
    <property type="entry name" value="MFS general substrate transporter like domains"/>
    <property type="match status" value="1"/>
</dbReference>
<feature type="domain" description="Major facilitator superfamily (MFS) profile" evidence="10">
    <location>
        <begin position="89"/>
        <end position="520"/>
    </location>
</feature>